<feature type="region of interest" description="Disordered" evidence="1">
    <location>
        <begin position="1"/>
        <end position="51"/>
    </location>
</feature>
<accession>A0A9P7DGG5</accession>
<evidence type="ECO:0000313" key="3">
    <source>
        <dbReference type="EMBL" id="KAG1793239.1"/>
    </source>
</evidence>
<sequence>MSHKLPEQSGELNPEVPPPAYSTHTDNSGPSGQVQRPGSPQERIPGAYPHRVSSFFGANTTPSFTLPPPPHFGPTPLLHSDPTLGLLPYYDPRSPYAIAEAASRARWRFICASMWAIGIVMWLAAAGAYRGLRDI</sequence>
<keyword evidence="2" id="KW-0472">Membrane</keyword>
<keyword evidence="4" id="KW-1185">Reference proteome</keyword>
<keyword evidence="2" id="KW-0812">Transmembrane</keyword>
<dbReference type="RefSeq" id="XP_041184984.1">
    <property type="nucleotide sequence ID" value="XM_041344037.1"/>
</dbReference>
<dbReference type="AlphaFoldDB" id="A0A9P7DGG5"/>
<keyword evidence="2" id="KW-1133">Transmembrane helix</keyword>
<evidence type="ECO:0000256" key="1">
    <source>
        <dbReference type="SAM" id="MobiDB-lite"/>
    </source>
</evidence>
<dbReference type="EMBL" id="JABBWG010000453">
    <property type="protein sequence ID" value="KAG1793239.1"/>
    <property type="molecule type" value="Genomic_DNA"/>
</dbReference>
<name>A0A9P7DGG5_9AGAM</name>
<feature type="transmembrane region" description="Helical" evidence="2">
    <location>
        <begin position="109"/>
        <end position="129"/>
    </location>
</feature>
<dbReference type="Proteomes" id="UP000807769">
    <property type="component" value="Unassembled WGS sequence"/>
</dbReference>
<comment type="caution">
    <text evidence="3">The sequence shown here is derived from an EMBL/GenBank/DDBJ whole genome shotgun (WGS) entry which is preliminary data.</text>
</comment>
<evidence type="ECO:0000256" key="2">
    <source>
        <dbReference type="SAM" id="Phobius"/>
    </source>
</evidence>
<feature type="compositionally biased region" description="Polar residues" evidence="1">
    <location>
        <begin position="22"/>
        <end position="38"/>
    </location>
</feature>
<reference evidence="3" key="1">
    <citation type="journal article" date="2020" name="New Phytol.">
        <title>Comparative genomics reveals dynamic genome evolution in host specialist ectomycorrhizal fungi.</title>
        <authorList>
            <person name="Lofgren L.A."/>
            <person name="Nguyen N.H."/>
            <person name="Vilgalys R."/>
            <person name="Ruytinx J."/>
            <person name="Liao H.L."/>
            <person name="Branco S."/>
            <person name="Kuo A."/>
            <person name="LaButti K."/>
            <person name="Lipzen A."/>
            <person name="Andreopoulos W."/>
            <person name="Pangilinan J."/>
            <person name="Riley R."/>
            <person name="Hundley H."/>
            <person name="Na H."/>
            <person name="Barry K."/>
            <person name="Grigoriev I.V."/>
            <person name="Stajich J.E."/>
            <person name="Kennedy P.G."/>
        </authorList>
    </citation>
    <scope>NUCLEOTIDE SEQUENCE</scope>
    <source>
        <strain evidence="3">MN1</strain>
    </source>
</reference>
<proteinExistence type="predicted"/>
<dbReference type="GeneID" id="64638053"/>
<protein>
    <submittedName>
        <fullName evidence="3">Uncharacterized protein</fullName>
    </submittedName>
</protein>
<organism evidence="3 4">
    <name type="scientific">Suillus subaureus</name>
    <dbReference type="NCBI Taxonomy" id="48587"/>
    <lineage>
        <taxon>Eukaryota</taxon>
        <taxon>Fungi</taxon>
        <taxon>Dikarya</taxon>
        <taxon>Basidiomycota</taxon>
        <taxon>Agaricomycotina</taxon>
        <taxon>Agaricomycetes</taxon>
        <taxon>Agaricomycetidae</taxon>
        <taxon>Boletales</taxon>
        <taxon>Suillineae</taxon>
        <taxon>Suillaceae</taxon>
        <taxon>Suillus</taxon>
    </lineage>
</organism>
<dbReference type="OrthoDB" id="3259540at2759"/>
<evidence type="ECO:0000313" key="4">
    <source>
        <dbReference type="Proteomes" id="UP000807769"/>
    </source>
</evidence>
<gene>
    <name evidence="3" type="ORF">BJ212DRAFT_770335</name>
</gene>